<name>A0ABR2PS18_9ROSI</name>
<proteinExistence type="predicted"/>
<comment type="caution">
    <text evidence="1">The sequence shown here is derived from an EMBL/GenBank/DDBJ whole genome shotgun (WGS) entry which is preliminary data.</text>
</comment>
<evidence type="ECO:0000313" key="1">
    <source>
        <dbReference type="EMBL" id="KAK8991242.1"/>
    </source>
</evidence>
<evidence type="ECO:0000313" key="2">
    <source>
        <dbReference type="Proteomes" id="UP001396334"/>
    </source>
</evidence>
<reference evidence="1 2" key="1">
    <citation type="journal article" date="2024" name="G3 (Bethesda)">
        <title>Genome assembly of Hibiscus sabdariffa L. provides insights into metabolisms of medicinal natural products.</title>
        <authorList>
            <person name="Kim T."/>
        </authorList>
    </citation>
    <scope>NUCLEOTIDE SEQUENCE [LARGE SCALE GENOMIC DNA]</scope>
    <source>
        <strain evidence="1">TK-2024</strain>
        <tissue evidence="1">Old leaves</tissue>
    </source>
</reference>
<accession>A0ABR2PS18</accession>
<dbReference type="EMBL" id="JBBPBN010000052">
    <property type="protein sequence ID" value="KAK8991242.1"/>
    <property type="molecule type" value="Genomic_DNA"/>
</dbReference>
<keyword evidence="2" id="KW-1185">Reference proteome</keyword>
<sequence>MKEAIVVPEVIPGLVSGESSKVVEARAPNVDVIHESMAVQNGDLLVEQVSELVSVHGKLDVGSERATVLDQNLLQEVDSGLNVSNSEVSASLDVEFPSLQDSTQQKRGCGRPAKQKKDDDKAMLMGKIQGKKRDLIAKAELAGVGLGYDYIAGRYLGS</sequence>
<gene>
    <name evidence="1" type="ORF">V6N11_062261</name>
</gene>
<organism evidence="1 2">
    <name type="scientific">Hibiscus sabdariffa</name>
    <name type="common">roselle</name>
    <dbReference type="NCBI Taxonomy" id="183260"/>
    <lineage>
        <taxon>Eukaryota</taxon>
        <taxon>Viridiplantae</taxon>
        <taxon>Streptophyta</taxon>
        <taxon>Embryophyta</taxon>
        <taxon>Tracheophyta</taxon>
        <taxon>Spermatophyta</taxon>
        <taxon>Magnoliopsida</taxon>
        <taxon>eudicotyledons</taxon>
        <taxon>Gunneridae</taxon>
        <taxon>Pentapetalae</taxon>
        <taxon>rosids</taxon>
        <taxon>malvids</taxon>
        <taxon>Malvales</taxon>
        <taxon>Malvaceae</taxon>
        <taxon>Malvoideae</taxon>
        <taxon>Hibiscus</taxon>
    </lineage>
</organism>
<protein>
    <submittedName>
        <fullName evidence="1">Uncharacterized protein</fullName>
    </submittedName>
</protein>
<dbReference type="Proteomes" id="UP001396334">
    <property type="component" value="Unassembled WGS sequence"/>
</dbReference>